<feature type="transmembrane region" description="Helical" evidence="1">
    <location>
        <begin position="14"/>
        <end position="35"/>
    </location>
</feature>
<dbReference type="EMBL" id="CP003355">
    <property type="protein sequence ID" value="AHD04394.1"/>
    <property type="molecule type" value="Genomic_DNA"/>
</dbReference>
<dbReference type="KEGG" id="plv:ERIC2_c05480"/>
<evidence type="ECO:0000256" key="1">
    <source>
        <dbReference type="SAM" id="Phobius"/>
    </source>
</evidence>
<gene>
    <name evidence="2" type="ORF">ERIC2_c05480</name>
</gene>
<keyword evidence="1" id="KW-0472">Membrane</keyword>
<name>V9W382_9BACL</name>
<dbReference type="Proteomes" id="UP000029431">
    <property type="component" value="Chromosome"/>
</dbReference>
<feature type="transmembrane region" description="Helical" evidence="1">
    <location>
        <begin position="47"/>
        <end position="70"/>
    </location>
</feature>
<dbReference type="AlphaFoldDB" id="V9W382"/>
<sequence>MLDKTKLNVRYFRFMFRSLYIAGVFVEDSFIVVFIRQNIRTARIKGIIVFISFRYCVLIPVWNILVYMIFVSSPFLKLRSFIAA</sequence>
<keyword evidence="1" id="KW-1133">Transmembrane helix</keyword>
<accession>V9W382</accession>
<dbReference type="HOGENOM" id="CLU_2524378_0_0_9"/>
<keyword evidence="1" id="KW-0812">Transmembrane</keyword>
<reference evidence="2 3" key="1">
    <citation type="journal article" date="2014" name="PLoS ONE">
        <title>How to Kill the Honey Bee Larva: Genomic Potential and Virulence Mechanisms of Paenibacillus larvae.</title>
        <authorList>
            <person name="Djukic M."/>
            <person name="Brzuszkiewicz E."/>
            <person name="Funfhaus A."/>
            <person name="Voss J."/>
            <person name="Gollnow K."/>
            <person name="Poppinga L."/>
            <person name="Liesegang H."/>
            <person name="Garcia-Gonzalez E."/>
            <person name="Genersch E."/>
            <person name="Daniel R."/>
        </authorList>
    </citation>
    <scope>NUCLEOTIDE SEQUENCE [LARGE SCALE GENOMIC DNA]</scope>
    <source>
        <strain evidence="2 3">DSM 25430</strain>
    </source>
</reference>
<keyword evidence="3" id="KW-1185">Reference proteome</keyword>
<proteinExistence type="predicted"/>
<evidence type="ECO:0000313" key="2">
    <source>
        <dbReference type="EMBL" id="AHD04394.1"/>
    </source>
</evidence>
<protein>
    <submittedName>
        <fullName evidence="2">Uncharacterized protein</fullName>
    </submittedName>
</protein>
<organism evidence="2 3">
    <name type="scientific">Paenibacillus larvae subsp. larvae DSM 25430</name>
    <dbReference type="NCBI Taxonomy" id="697284"/>
    <lineage>
        <taxon>Bacteria</taxon>
        <taxon>Bacillati</taxon>
        <taxon>Bacillota</taxon>
        <taxon>Bacilli</taxon>
        <taxon>Bacillales</taxon>
        <taxon>Paenibacillaceae</taxon>
        <taxon>Paenibacillus</taxon>
    </lineage>
</organism>
<evidence type="ECO:0000313" key="3">
    <source>
        <dbReference type="Proteomes" id="UP000029431"/>
    </source>
</evidence>